<organism evidence="1 2">
    <name type="scientific">Neofusicoccum ribis</name>
    <dbReference type="NCBI Taxonomy" id="45134"/>
    <lineage>
        <taxon>Eukaryota</taxon>
        <taxon>Fungi</taxon>
        <taxon>Dikarya</taxon>
        <taxon>Ascomycota</taxon>
        <taxon>Pezizomycotina</taxon>
        <taxon>Dothideomycetes</taxon>
        <taxon>Dothideomycetes incertae sedis</taxon>
        <taxon>Botryosphaeriales</taxon>
        <taxon>Botryosphaeriaceae</taxon>
        <taxon>Neofusicoccum</taxon>
    </lineage>
</organism>
<sequence>MWQNLFPKRKDYIPASHKEDIEEAHLIDGGTYPTPKPARSWPSLVLSYTWRLLVLLAALWGTFDLSNRLYGSLAKPPSTSCYCGDTVEEAMSLGCKFDELAALWLQPRCIDEELTAEFMKAGPGPDGAWTYYEAIGDDLVELEKSRIPLFAVPGLEMHTSHEWHMQHCLYYWRKMWRTKITGTILEEESDSEHHIQHCSRVIMSDGNFSALDTTLAIGKAPPKELQVEDPEGH</sequence>
<dbReference type="PANTHER" id="PTHR35896:SF3">
    <property type="entry name" value="MAJOR FACILITATOR SUPERFAMILY TRANSPORTER"/>
    <property type="match status" value="1"/>
</dbReference>
<accession>A0ABR3SPP3</accession>
<dbReference type="EMBL" id="JAJVDC020000082">
    <property type="protein sequence ID" value="KAL1626437.1"/>
    <property type="molecule type" value="Genomic_DNA"/>
</dbReference>
<name>A0ABR3SPP3_9PEZI</name>
<proteinExistence type="predicted"/>
<reference evidence="1 2" key="1">
    <citation type="submission" date="2024-02" db="EMBL/GenBank/DDBJ databases">
        <title>De novo assembly and annotation of 12 fungi associated with fruit tree decline syndrome in Ontario, Canada.</title>
        <authorList>
            <person name="Sulman M."/>
            <person name="Ellouze W."/>
            <person name="Ilyukhin E."/>
        </authorList>
    </citation>
    <scope>NUCLEOTIDE SEQUENCE [LARGE SCALE GENOMIC DNA]</scope>
    <source>
        <strain evidence="1 2">M1-105</strain>
    </source>
</reference>
<evidence type="ECO:0000313" key="2">
    <source>
        <dbReference type="Proteomes" id="UP001521116"/>
    </source>
</evidence>
<protein>
    <submittedName>
        <fullName evidence="1">Uncharacterized protein</fullName>
    </submittedName>
</protein>
<comment type="caution">
    <text evidence="1">The sequence shown here is derived from an EMBL/GenBank/DDBJ whole genome shotgun (WGS) entry which is preliminary data.</text>
</comment>
<evidence type="ECO:0000313" key="1">
    <source>
        <dbReference type="EMBL" id="KAL1626437.1"/>
    </source>
</evidence>
<dbReference type="PANTHER" id="PTHR35896">
    <property type="entry name" value="IG-LIKE DOMAIN-CONTAINING PROTEIN"/>
    <property type="match status" value="1"/>
</dbReference>
<dbReference type="InterPro" id="IPR053008">
    <property type="entry name" value="Phomopsin_biosynth_assoc"/>
</dbReference>
<dbReference type="Proteomes" id="UP001521116">
    <property type="component" value="Unassembled WGS sequence"/>
</dbReference>
<gene>
    <name evidence="1" type="ORF">SLS56_006841</name>
</gene>
<keyword evidence="2" id="KW-1185">Reference proteome</keyword>